<dbReference type="KEGG" id="cvn:111137636"/>
<dbReference type="AlphaFoldDB" id="A0A8B8EY75"/>
<protein>
    <submittedName>
        <fullName evidence="6">Collagen alpha-1(XII) chain-like isoform X1</fullName>
    </submittedName>
</protein>
<dbReference type="InterPro" id="IPR036465">
    <property type="entry name" value="vWFA_dom_sf"/>
</dbReference>
<accession>A0A8B8EY75</accession>
<keyword evidence="5" id="KW-1185">Reference proteome</keyword>
<organism evidence="5 6">
    <name type="scientific">Crassostrea virginica</name>
    <name type="common">Eastern oyster</name>
    <dbReference type="NCBI Taxonomy" id="6565"/>
    <lineage>
        <taxon>Eukaryota</taxon>
        <taxon>Metazoa</taxon>
        <taxon>Spiralia</taxon>
        <taxon>Lophotrochozoa</taxon>
        <taxon>Mollusca</taxon>
        <taxon>Bivalvia</taxon>
        <taxon>Autobranchia</taxon>
        <taxon>Pteriomorphia</taxon>
        <taxon>Ostreida</taxon>
        <taxon>Ostreoidea</taxon>
        <taxon>Ostreidae</taxon>
        <taxon>Crassostrea</taxon>
    </lineage>
</organism>
<feature type="signal peptide" evidence="3">
    <location>
        <begin position="1"/>
        <end position="22"/>
    </location>
</feature>
<keyword evidence="2" id="KW-1133">Transmembrane helix</keyword>
<feature type="region of interest" description="Disordered" evidence="1">
    <location>
        <begin position="274"/>
        <end position="316"/>
    </location>
</feature>
<evidence type="ECO:0000256" key="2">
    <source>
        <dbReference type="SAM" id="Phobius"/>
    </source>
</evidence>
<evidence type="ECO:0000313" key="5">
    <source>
        <dbReference type="Proteomes" id="UP000694844"/>
    </source>
</evidence>
<feature type="compositionally biased region" description="Low complexity" evidence="1">
    <location>
        <begin position="274"/>
        <end position="292"/>
    </location>
</feature>
<dbReference type="CDD" id="cd01450">
    <property type="entry name" value="vWFA_subfamily_ECM"/>
    <property type="match status" value="1"/>
</dbReference>
<dbReference type="PANTHER" id="PTHR22588:SF3">
    <property type="entry name" value="VWFA DOMAIN-CONTAINING PROTEIN"/>
    <property type="match status" value="1"/>
</dbReference>
<keyword evidence="2" id="KW-0812">Transmembrane</keyword>
<reference evidence="6" key="1">
    <citation type="submission" date="2025-08" db="UniProtKB">
        <authorList>
            <consortium name="RefSeq"/>
        </authorList>
    </citation>
    <scope>IDENTIFICATION</scope>
    <source>
        <tissue evidence="6">Whole sample</tissue>
    </source>
</reference>
<evidence type="ECO:0000259" key="4">
    <source>
        <dbReference type="PROSITE" id="PS50234"/>
    </source>
</evidence>
<keyword evidence="3" id="KW-0732">Signal</keyword>
<dbReference type="GeneID" id="111137636"/>
<feature type="transmembrane region" description="Helical" evidence="2">
    <location>
        <begin position="365"/>
        <end position="390"/>
    </location>
</feature>
<dbReference type="SMART" id="SM00327">
    <property type="entry name" value="VWA"/>
    <property type="match status" value="1"/>
</dbReference>
<proteinExistence type="predicted"/>
<evidence type="ECO:0000256" key="3">
    <source>
        <dbReference type="SAM" id="SignalP"/>
    </source>
</evidence>
<feature type="compositionally biased region" description="Low complexity" evidence="1">
    <location>
        <begin position="299"/>
        <end position="311"/>
    </location>
</feature>
<dbReference type="SUPFAM" id="SSF53300">
    <property type="entry name" value="vWA-like"/>
    <property type="match status" value="1"/>
</dbReference>
<dbReference type="PANTHER" id="PTHR22588">
    <property type="entry name" value="VWFA DOMAIN-CONTAINING PROTEIN"/>
    <property type="match status" value="1"/>
</dbReference>
<dbReference type="Gene3D" id="3.40.50.410">
    <property type="entry name" value="von Willebrand factor, type A domain"/>
    <property type="match status" value="1"/>
</dbReference>
<dbReference type="PRINTS" id="PR00453">
    <property type="entry name" value="VWFADOMAIN"/>
</dbReference>
<feature type="region of interest" description="Disordered" evidence="1">
    <location>
        <begin position="396"/>
        <end position="415"/>
    </location>
</feature>
<sequence length="415" mass="45902">MTIINRICFIFICMMLARESNAQKAVCMTEPKDVVFMLDASGSVGQTNFHTMLSSTKTLVSNFVIGPRHIRVAFETFASTVHHEFALNVHSSLETLLKAIGDIQFHSGGTAISTALEYAVNSSFKIGGRMHADKILVLITDGRSYNTNMSAIQGSHLQKMNVKVFCIGVGSYVNQTELELIAKNRNHVLRANNFTDLVQLMDTIYTKVCRELHQAMTTRRTTRPTTTTTTKTTTTTAVTTTTQATTTPMTTTTSTTSTTSMTTRTLATTTPITTTTTTSTTSTLPTTTTATKTTEKSKTTTSTLTPTTKRSPFSTYKPTTKATKPIVKFTSTILTEFPTSMSTNAQRETAVYLHNVFHWIDNLEVAILALVCIIFAGFLGCCCRFCFVFLKRREDDSEDQHRRKKPCKRPSGWPS</sequence>
<feature type="domain" description="VWFA" evidence="4">
    <location>
        <begin position="33"/>
        <end position="204"/>
    </location>
</feature>
<feature type="region of interest" description="Disordered" evidence="1">
    <location>
        <begin position="217"/>
        <end position="236"/>
    </location>
</feature>
<dbReference type="PROSITE" id="PS50234">
    <property type="entry name" value="VWFA"/>
    <property type="match status" value="1"/>
</dbReference>
<dbReference type="RefSeq" id="XP_022344892.1">
    <property type="nucleotide sequence ID" value="XM_022489184.1"/>
</dbReference>
<name>A0A8B8EY75_CRAVI</name>
<evidence type="ECO:0000313" key="6">
    <source>
        <dbReference type="RefSeq" id="XP_022344892.1"/>
    </source>
</evidence>
<dbReference type="InterPro" id="IPR052229">
    <property type="entry name" value="Collagen-VI/PIF"/>
</dbReference>
<dbReference type="Proteomes" id="UP000694844">
    <property type="component" value="Chromosome 5"/>
</dbReference>
<dbReference type="InterPro" id="IPR002035">
    <property type="entry name" value="VWF_A"/>
</dbReference>
<dbReference type="OrthoDB" id="6132182at2759"/>
<keyword evidence="2" id="KW-0472">Membrane</keyword>
<dbReference type="Pfam" id="PF00092">
    <property type="entry name" value="VWA"/>
    <property type="match status" value="1"/>
</dbReference>
<evidence type="ECO:0000256" key="1">
    <source>
        <dbReference type="SAM" id="MobiDB-lite"/>
    </source>
</evidence>
<feature type="chain" id="PRO_5034982976" evidence="3">
    <location>
        <begin position="23"/>
        <end position="415"/>
    </location>
</feature>
<gene>
    <name evidence="6" type="primary">LOC111137636</name>
</gene>